<keyword evidence="2" id="KW-0732">Signal</keyword>
<accession>A0A506PFL3</accession>
<dbReference type="Proteomes" id="UP000317332">
    <property type="component" value="Unassembled WGS sequence"/>
</dbReference>
<evidence type="ECO:0000313" key="3">
    <source>
        <dbReference type="EMBL" id="TPV31867.1"/>
    </source>
</evidence>
<protein>
    <submittedName>
        <fullName evidence="3">Uncharacterized protein</fullName>
    </submittedName>
</protein>
<proteinExistence type="predicted"/>
<dbReference type="AlphaFoldDB" id="A0A506PFL3"/>
<name>A0A506PFL3_9FLAO</name>
<feature type="coiled-coil region" evidence="1">
    <location>
        <begin position="610"/>
        <end position="637"/>
    </location>
</feature>
<gene>
    <name evidence="3" type="ORF">FJ651_13690</name>
</gene>
<feature type="signal peptide" evidence="2">
    <location>
        <begin position="1"/>
        <end position="24"/>
    </location>
</feature>
<reference evidence="3 4" key="1">
    <citation type="submission" date="2019-06" db="EMBL/GenBank/DDBJ databases">
        <title>Flavobacteriaceae Paucihalobacterium erythroidium CWB-1, complete genome.</title>
        <authorList>
            <person name="Wu S."/>
        </authorList>
    </citation>
    <scope>NUCLEOTIDE SEQUENCE [LARGE SCALE GENOMIC DNA]</scope>
    <source>
        <strain evidence="3 4">CWB-1</strain>
    </source>
</reference>
<feature type="chain" id="PRO_5021197601" evidence="2">
    <location>
        <begin position="25"/>
        <end position="657"/>
    </location>
</feature>
<organism evidence="3 4">
    <name type="scientific">Paucihalobacter ruber</name>
    <dbReference type="NCBI Taxonomy" id="2567861"/>
    <lineage>
        <taxon>Bacteria</taxon>
        <taxon>Pseudomonadati</taxon>
        <taxon>Bacteroidota</taxon>
        <taxon>Flavobacteriia</taxon>
        <taxon>Flavobacteriales</taxon>
        <taxon>Flavobacteriaceae</taxon>
        <taxon>Paucihalobacter</taxon>
    </lineage>
</organism>
<dbReference type="RefSeq" id="WP_140991106.1">
    <property type="nucleotide sequence ID" value="NZ_VHIQ01000007.1"/>
</dbReference>
<evidence type="ECO:0000313" key="4">
    <source>
        <dbReference type="Proteomes" id="UP000317332"/>
    </source>
</evidence>
<sequence length="657" mass="76890">MIYNKIKYFLLCIFCFGSIVTLKAQETFKGNFQLTDTIFGHAEYNYATKNNTSIFVGAFKFNYSKKFNEVFRTLSYQGNFDENKKTGQWIFSSKNLVKSDSLNISDYQISYTASGFEYRVQGQFKDGKAWGDWVVIEQNFKDATPLDTIFSANAVFENGKMINELRAKSQKMSLDGLFDNDGMANGTWVILHNLDDKIIEERRVYENGVFKNHFLSYKGETHQIEHFGLGTTKDEDEANWEIIDVRNQYFNIFELSNIGFKGNSNLPEVNDVKRLTHTANDFMERSITSFALKNNFNIWNNITNEQEIEFGKFKVRKYPYTKNEKQIVADIISYSSNISKTLKQFFNNPQIELGRLNFESLNRCYAVLEVYKNHLKEIDALAEKISNPALEYLDRSTFVKSIAPNFNLGDSITYSFKEDTYSENHNFPTVPLKDAFNMESAHQFFKSIQQDLSSVYKEAAVVLNDLQKMEDLSDLETSFVQKRNEIQNRFNNSENDEYYNNFHIDFKDVVQAFSEQQFKSYAALSLDDKKQRIDDYLACFEDVLNLYDFLADLQIKINRLDETYIRTTFNPYLMVDMDERIKERLYNAYIDIALPYLLDKMKNEFECENIDLNTENIKNLINKMSQLRDEDTAVKERQLRRVKDALEVFGIIELDIN</sequence>
<comment type="caution">
    <text evidence="3">The sequence shown here is derived from an EMBL/GenBank/DDBJ whole genome shotgun (WGS) entry which is preliminary data.</text>
</comment>
<dbReference type="OrthoDB" id="831785at2"/>
<keyword evidence="4" id="KW-1185">Reference proteome</keyword>
<evidence type="ECO:0000256" key="2">
    <source>
        <dbReference type="SAM" id="SignalP"/>
    </source>
</evidence>
<keyword evidence="1" id="KW-0175">Coiled coil</keyword>
<dbReference type="EMBL" id="VHIQ01000007">
    <property type="protein sequence ID" value="TPV31867.1"/>
    <property type="molecule type" value="Genomic_DNA"/>
</dbReference>
<evidence type="ECO:0000256" key="1">
    <source>
        <dbReference type="SAM" id="Coils"/>
    </source>
</evidence>